<dbReference type="PANTHER" id="PTHR39168">
    <property type="entry name" value="TRANSCRIPTIONAL REGULATOR-RELATED"/>
    <property type="match status" value="1"/>
</dbReference>
<dbReference type="InterPro" id="IPR036390">
    <property type="entry name" value="WH_DNA-bd_sf"/>
</dbReference>
<evidence type="ECO:0000313" key="3">
    <source>
        <dbReference type="Proteomes" id="UP000295573"/>
    </source>
</evidence>
<dbReference type="Pfam" id="PF12840">
    <property type="entry name" value="HTH_20"/>
    <property type="match status" value="1"/>
</dbReference>
<dbReference type="AlphaFoldDB" id="A0A4V2S398"/>
<dbReference type="SUPFAM" id="SSF46785">
    <property type="entry name" value="Winged helix' DNA-binding domain"/>
    <property type="match status" value="1"/>
</dbReference>
<dbReference type="PANTHER" id="PTHR39168:SF1">
    <property type="entry name" value="TRANSCRIPTIONAL REGULATORY PROTEIN"/>
    <property type="match status" value="1"/>
</dbReference>
<proteinExistence type="predicted"/>
<dbReference type="InterPro" id="IPR036388">
    <property type="entry name" value="WH-like_DNA-bd_sf"/>
</dbReference>
<dbReference type="InterPro" id="IPR011991">
    <property type="entry name" value="ArsR-like_HTH"/>
</dbReference>
<gene>
    <name evidence="2" type="ORF">EV646_112136</name>
</gene>
<dbReference type="GO" id="GO:0003700">
    <property type="term" value="F:DNA-binding transcription factor activity"/>
    <property type="evidence" value="ECO:0007669"/>
    <property type="project" value="InterPro"/>
</dbReference>
<dbReference type="InterPro" id="IPR052543">
    <property type="entry name" value="HTH_Metal-responsive_Reg"/>
</dbReference>
<dbReference type="GO" id="GO:0003677">
    <property type="term" value="F:DNA binding"/>
    <property type="evidence" value="ECO:0007669"/>
    <property type="project" value="UniProtKB-KW"/>
</dbReference>
<comment type="caution">
    <text evidence="2">The sequence shown here is derived from an EMBL/GenBank/DDBJ whole genome shotgun (WGS) entry which is preliminary data.</text>
</comment>
<keyword evidence="3" id="KW-1185">Reference proteome</keyword>
<evidence type="ECO:0000259" key="1">
    <source>
        <dbReference type="PROSITE" id="PS50987"/>
    </source>
</evidence>
<dbReference type="GO" id="GO:0046686">
    <property type="term" value="P:response to cadmium ion"/>
    <property type="evidence" value="ECO:0007669"/>
    <property type="project" value="TreeGrafter"/>
</dbReference>
<evidence type="ECO:0000313" key="2">
    <source>
        <dbReference type="EMBL" id="TCO43560.1"/>
    </source>
</evidence>
<dbReference type="EMBL" id="SLWR01000012">
    <property type="protein sequence ID" value="TCO43560.1"/>
    <property type="molecule type" value="Genomic_DNA"/>
</dbReference>
<dbReference type="PROSITE" id="PS50987">
    <property type="entry name" value="HTH_ARSR_2"/>
    <property type="match status" value="1"/>
</dbReference>
<dbReference type="PRINTS" id="PR00778">
    <property type="entry name" value="HTHARSR"/>
</dbReference>
<accession>A0A4V2S398</accession>
<feature type="domain" description="HTH arsR-type" evidence="1">
    <location>
        <begin position="23"/>
        <end position="118"/>
    </location>
</feature>
<dbReference type="GO" id="GO:0032791">
    <property type="term" value="F:lead ion binding"/>
    <property type="evidence" value="ECO:0007669"/>
    <property type="project" value="TreeGrafter"/>
</dbReference>
<protein>
    <submittedName>
        <fullName evidence="2">DNA-binding transcriptional ArsR family regulator</fullName>
    </submittedName>
</protein>
<dbReference type="SMART" id="SM00418">
    <property type="entry name" value="HTH_ARSR"/>
    <property type="match status" value="1"/>
</dbReference>
<name>A0A4V2S398_9ACTN</name>
<sequence length="259" mass="28055">MPDARGRLFRPTPKCRRGMMGCMSTQEGQELAAWARMLADATRATVCLALLDGRAWTATELAKVAQVSRPTISEHLNLLVEGGLLTEVRQGRHRYMKLSGPETAELIEGLAALAPRRTEVANSLSAVSKRDAFARARTCYDHLAGKLGVALTDAMTERGLLDWSDGVALTPEGTTWLEDLGVEVEPRRGRPAVRSCLDVTERRPHLAGAVGAALCGHALRQGWVSHIPGGRALKVTTSVRELGLPVGIVRELLPVQRET</sequence>
<dbReference type="GO" id="GO:0097063">
    <property type="term" value="F:cadmium ion sensor activity"/>
    <property type="evidence" value="ECO:0007669"/>
    <property type="project" value="TreeGrafter"/>
</dbReference>
<dbReference type="CDD" id="cd00090">
    <property type="entry name" value="HTH_ARSR"/>
    <property type="match status" value="1"/>
</dbReference>
<reference evidence="2 3" key="1">
    <citation type="journal article" date="2015" name="Stand. Genomic Sci.">
        <title>Genomic Encyclopedia of Bacterial and Archaeal Type Strains, Phase III: the genomes of soil and plant-associated and newly described type strains.</title>
        <authorList>
            <person name="Whitman W.B."/>
            <person name="Woyke T."/>
            <person name="Klenk H.P."/>
            <person name="Zhou Y."/>
            <person name="Lilburn T.G."/>
            <person name="Beck B.J."/>
            <person name="De Vos P."/>
            <person name="Vandamme P."/>
            <person name="Eisen J.A."/>
            <person name="Garrity G."/>
            <person name="Hugenholtz P."/>
            <person name="Kyrpides N.C."/>
        </authorList>
    </citation>
    <scope>NUCLEOTIDE SEQUENCE [LARGE SCALE GENOMIC DNA]</scope>
    <source>
        <strain evidence="2 3">VKM Ac-2541</strain>
    </source>
</reference>
<keyword evidence="2" id="KW-0238">DNA-binding</keyword>
<dbReference type="GO" id="GO:0010288">
    <property type="term" value="P:response to lead ion"/>
    <property type="evidence" value="ECO:0007669"/>
    <property type="project" value="TreeGrafter"/>
</dbReference>
<dbReference type="Gene3D" id="1.10.10.10">
    <property type="entry name" value="Winged helix-like DNA-binding domain superfamily/Winged helix DNA-binding domain"/>
    <property type="match status" value="1"/>
</dbReference>
<dbReference type="InterPro" id="IPR001845">
    <property type="entry name" value="HTH_ArsR_DNA-bd_dom"/>
</dbReference>
<dbReference type="Proteomes" id="UP000295573">
    <property type="component" value="Unassembled WGS sequence"/>
</dbReference>
<organism evidence="2 3">
    <name type="scientific">Kribbella antiqua</name>
    <dbReference type="NCBI Taxonomy" id="2512217"/>
    <lineage>
        <taxon>Bacteria</taxon>
        <taxon>Bacillati</taxon>
        <taxon>Actinomycetota</taxon>
        <taxon>Actinomycetes</taxon>
        <taxon>Propionibacteriales</taxon>
        <taxon>Kribbellaceae</taxon>
        <taxon>Kribbella</taxon>
    </lineage>
</organism>